<accession>A0A7S4HQL4</accession>
<organism evidence="1">
    <name type="scientific">Vannella robusta</name>
    <dbReference type="NCBI Taxonomy" id="1487602"/>
    <lineage>
        <taxon>Eukaryota</taxon>
        <taxon>Amoebozoa</taxon>
        <taxon>Discosea</taxon>
        <taxon>Flabellinia</taxon>
        <taxon>Vannellidae</taxon>
        <taxon>Vannella</taxon>
    </lineage>
</organism>
<gene>
    <name evidence="1" type="ORF">VSP0166_LOCUS3442</name>
</gene>
<name>A0A7S4HQL4_9EUKA</name>
<reference evidence="1" key="1">
    <citation type="submission" date="2021-01" db="EMBL/GenBank/DDBJ databases">
        <authorList>
            <person name="Corre E."/>
            <person name="Pelletier E."/>
            <person name="Niang G."/>
            <person name="Scheremetjew M."/>
            <person name="Finn R."/>
            <person name="Kale V."/>
            <person name="Holt S."/>
            <person name="Cochrane G."/>
            <person name="Meng A."/>
            <person name="Brown T."/>
            <person name="Cohen L."/>
        </authorList>
    </citation>
    <scope>NUCLEOTIDE SEQUENCE</scope>
    <source>
        <strain evidence="1">DIVA3 518/3/11/1/6</strain>
    </source>
</reference>
<evidence type="ECO:0000313" key="1">
    <source>
        <dbReference type="EMBL" id="CAE2206370.1"/>
    </source>
</evidence>
<sequence length="106" mass="11658">MNAADAYLDACRHDDVSLLPSGLPELDTFILWNPRHTGRDHLTPLGCAVVEDAYTVAEHLLEQKADIEKGLLGGGDSMAHFGLWDREVNLFGFGSKLLSIHSNTIR</sequence>
<dbReference type="EMBL" id="HBKP01004765">
    <property type="protein sequence ID" value="CAE2206370.1"/>
    <property type="molecule type" value="Transcribed_RNA"/>
</dbReference>
<dbReference type="AlphaFoldDB" id="A0A7S4HQL4"/>
<protein>
    <submittedName>
        <fullName evidence="1">Uncharacterized protein</fullName>
    </submittedName>
</protein>
<proteinExistence type="predicted"/>